<dbReference type="SUPFAM" id="SSF50978">
    <property type="entry name" value="WD40 repeat-like"/>
    <property type="match status" value="1"/>
</dbReference>
<feature type="region of interest" description="Disordered" evidence="2">
    <location>
        <begin position="320"/>
        <end position="351"/>
    </location>
</feature>
<dbReference type="InterPro" id="IPR001680">
    <property type="entry name" value="WD40_rpt"/>
</dbReference>
<feature type="region of interest" description="Disordered" evidence="2">
    <location>
        <begin position="481"/>
        <end position="558"/>
    </location>
</feature>
<proteinExistence type="predicted"/>
<accession>A0A0N0P916</accession>
<dbReference type="InterPro" id="IPR011044">
    <property type="entry name" value="Quino_amine_DH_bsu"/>
</dbReference>
<dbReference type="OrthoDB" id="20669at2759"/>
<dbReference type="Gene3D" id="2.130.10.10">
    <property type="entry name" value="YVTN repeat-like/Quinoprotein amine dehydrogenase"/>
    <property type="match status" value="2"/>
</dbReference>
<evidence type="ECO:0000256" key="2">
    <source>
        <dbReference type="SAM" id="MobiDB-lite"/>
    </source>
</evidence>
<keyword evidence="1" id="KW-0853">WD repeat</keyword>
<dbReference type="PANTHER" id="PTHR44525:SF1">
    <property type="entry name" value="WD REPEAT-CONTAINING PROTEIN 27"/>
    <property type="match status" value="1"/>
</dbReference>
<dbReference type="AlphaFoldDB" id="A0A0N0P916"/>
<gene>
    <name evidence="3" type="ORF">ABL78_0695</name>
</gene>
<protein>
    <recommendedName>
        <fullName evidence="5">Guanine nucleotide-binding protein subunit beta-like protein</fullName>
    </recommendedName>
</protein>
<name>A0A0N0P916_LEPSE</name>
<feature type="repeat" description="WD" evidence="1">
    <location>
        <begin position="822"/>
        <end position="845"/>
    </location>
</feature>
<comment type="caution">
    <text evidence="3">The sequence shown here is derived from an EMBL/GenBank/DDBJ whole genome shotgun (WGS) entry which is preliminary data.</text>
</comment>
<evidence type="ECO:0000256" key="1">
    <source>
        <dbReference type="PROSITE-ProRule" id="PRU00221"/>
    </source>
</evidence>
<sequence>MCSTWSVDLGNEEVQRQCLSATNEAVWWVSTTGVLYTWRGNAGNDGNEEVPDPVALVQLDSRAHFMTLCADTVLVVTSHYLSLFSIVRENAPLFLHNGSHDAEQPPHGVEYGEAVDESNVNWEVVITVEPVLRLPCRLSEVRDGDINCDASCAALCSPLGLYVVDCAPCTSEMDTSGASQINFFECTQVGASTRGCRFACFSGVTQLVLMDEANHLLLLRCDVHQENCPDTYDGVSRGGQPVKLELLVDGHVLTRTARATALACSHSAVNASIIVIGFSSGQVRVIDGESLQQLRTWDVTSALLSHTPTSAAVVAAPSRRLMREPQPSRPSRGVYSPISRIDDNPPPSGPTLPVPVLDVAVGGHLFTISTPQGVFYYDRHTFQLRDCYSSRFEAPLVRVDDGVTQRAEEQILFRSAPDGSWCYADVVERTLHYAPAGVDAQHSAEQRDTDEELATTDVIHALVPLPSAWLSTNGLATLKSSACSSRTNMTPSSSFPTTGKTVGSVSARRSAKGSGYGDAPWSVQQDRKRKMQAAAAKDRKAQAFGLPPASSAKGPRFQYHSGKDHSTIYALYAFQQMEALTSALRHLHTRAVLAATFDTAGGALVTASGDSSAQQLQYPIVRSKRTGDVVGRALSGHAAAVTSVDTNLSRQQRLVLTGCADGKLRLWAPGSQETPVAEVVTGVAGDKAGAAPSAVACAQFFYLDKFVLSCAKDRLELRCHTDAVPPTTSIGTQPSPSRLSKSPVYRYTVGVGHTITSASAMNHFASNIVVLATSEKEIQVLDVAADTILWTNSNTHTRTIYRVALGRTSRHAAAMSTAAAHLFASAALDGTVALWDARTDSPVQLYTQHSNSAIASLGLELSPGNEMVAVASQDNRVYLYDIRKGGGGCATASAVLHGFETYVTSLAWHPLQPILAAGLANGGVQLFHHTG</sequence>
<dbReference type="EMBL" id="LJSK01000009">
    <property type="protein sequence ID" value="KPI90177.1"/>
    <property type="molecule type" value="Genomic_DNA"/>
</dbReference>
<dbReference type="Pfam" id="PF00400">
    <property type="entry name" value="WD40"/>
    <property type="match status" value="2"/>
</dbReference>
<dbReference type="PROSITE" id="PS50082">
    <property type="entry name" value="WD_REPEATS_2"/>
    <property type="match status" value="2"/>
</dbReference>
<keyword evidence="4" id="KW-1185">Reference proteome</keyword>
<dbReference type="SMART" id="SM00320">
    <property type="entry name" value="WD40"/>
    <property type="match status" value="6"/>
</dbReference>
<dbReference type="InterPro" id="IPR042411">
    <property type="entry name" value="WDR27"/>
</dbReference>
<reference evidence="3 4" key="1">
    <citation type="journal article" date="2015" name="PLoS Pathog.">
        <title>Leptomonas seymouri: Adaptations to the Dixenous Life Cycle Analyzed by Genome Sequencing, Transcriptome Profiling and Co-infection with Leishmania donovani.</title>
        <authorList>
            <person name="Kraeva N."/>
            <person name="Butenko A."/>
            <person name="Hlavacova J."/>
            <person name="Kostygov A."/>
            <person name="Myskova J."/>
            <person name="Grybchuk D."/>
            <person name="Lestinova T."/>
            <person name="Votypka J."/>
            <person name="Volf P."/>
            <person name="Opperdoes F."/>
            <person name="Flegontov P."/>
            <person name="Lukes J."/>
            <person name="Yurchenko V."/>
        </authorList>
    </citation>
    <scope>NUCLEOTIDE SEQUENCE [LARGE SCALE GENOMIC DNA]</scope>
    <source>
        <strain evidence="3 4">ATCC 30220</strain>
    </source>
</reference>
<dbReference type="Proteomes" id="UP000038009">
    <property type="component" value="Unassembled WGS sequence"/>
</dbReference>
<dbReference type="SUPFAM" id="SSF50969">
    <property type="entry name" value="YVTN repeat-like/Quinoprotein amine dehydrogenase"/>
    <property type="match status" value="1"/>
</dbReference>
<organism evidence="3 4">
    <name type="scientific">Leptomonas seymouri</name>
    <dbReference type="NCBI Taxonomy" id="5684"/>
    <lineage>
        <taxon>Eukaryota</taxon>
        <taxon>Discoba</taxon>
        <taxon>Euglenozoa</taxon>
        <taxon>Kinetoplastea</taxon>
        <taxon>Metakinetoplastina</taxon>
        <taxon>Trypanosomatida</taxon>
        <taxon>Trypanosomatidae</taxon>
        <taxon>Leishmaniinae</taxon>
        <taxon>Leptomonas</taxon>
    </lineage>
</organism>
<dbReference type="InterPro" id="IPR015943">
    <property type="entry name" value="WD40/YVTN_repeat-like_dom_sf"/>
</dbReference>
<dbReference type="InterPro" id="IPR036322">
    <property type="entry name" value="WD40_repeat_dom_sf"/>
</dbReference>
<feature type="compositionally biased region" description="Polar residues" evidence="2">
    <location>
        <begin position="481"/>
        <end position="504"/>
    </location>
</feature>
<evidence type="ECO:0000313" key="4">
    <source>
        <dbReference type="Proteomes" id="UP000038009"/>
    </source>
</evidence>
<evidence type="ECO:0008006" key="5">
    <source>
        <dbReference type="Google" id="ProtNLM"/>
    </source>
</evidence>
<dbReference type="OMA" id="MVDGHIC"/>
<evidence type="ECO:0000313" key="3">
    <source>
        <dbReference type="EMBL" id="KPI90177.1"/>
    </source>
</evidence>
<feature type="repeat" description="WD" evidence="1">
    <location>
        <begin position="634"/>
        <end position="667"/>
    </location>
</feature>
<dbReference type="PANTHER" id="PTHR44525">
    <property type="entry name" value="WD REPEAT-CONTAINING PROTEIN 27"/>
    <property type="match status" value="1"/>
</dbReference>
<dbReference type="VEuPathDB" id="TriTrypDB:Lsey_0009_0260"/>
<dbReference type="PROSITE" id="PS50294">
    <property type="entry name" value="WD_REPEATS_REGION"/>
    <property type="match status" value="1"/>
</dbReference>